<protein>
    <recommendedName>
        <fullName evidence="3">Right-handed parallel beta-helix repeat-containing protein</fullName>
    </recommendedName>
</protein>
<evidence type="ECO:0008006" key="3">
    <source>
        <dbReference type="Google" id="ProtNLM"/>
    </source>
</evidence>
<name>A0ABW5LQT9_9FLAO</name>
<gene>
    <name evidence="1" type="ORF">ACFSRZ_02695</name>
</gene>
<dbReference type="PROSITE" id="PS51257">
    <property type="entry name" value="PROKAR_LIPOPROTEIN"/>
    <property type="match status" value="1"/>
</dbReference>
<evidence type="ECO:0000313" key="1">
    <source>
        <dbReference type="EMBL" id="MFD2566264.1"/>
    </source>
</evidence>
<accession>A0ABW5LQT9</accession>
<proteinExistence type="predicted"/>
<reference evidence="2" key="1">
    <citation type="journal article" date="2019" name="Int. J. Syst. Evol. Microbiol.">
        <title>The Global Catalogue of Microorganisms (GCM) 10K type strain sequencing project: providing services to taxonomists for standard genome sequencing and annotation.</title>
        <authorList>
            <consortium name="The Broad Institute Genomics Platform"/>
            <consortium name="The Broad Institute Genome Sequencing Center for Infectious Disease"/>
            <person name="Wu L."/>
            <person name="Ma J."/>
        </authorList>
    </citation>
    <scope>NUCLEOTIDE SEQUENCE [LARGE SCALE GENOMIC DNA]</scope>
    <source>
        <strain evidence="2">KCTC 52127</strain>
    </source>
</reference>
<dbReference type="RefSeq" id="WP_379664982.1">
    <property type="nucleotide sequence ID" value="NZ_JBHULH010000001.1"/>
</dbReference>
<dbReference type="EMBL" id="JBHULH010000001">
    <property type="protein sequence ID" value="MFD2566264.1"/>
    <property type="molecule type" value="Genomic_DNA"/>
</dbReference>
<dbReference type="Proteomes" id="UP001597508">
    <property type="component" value="Unassembled WGS sequence"/>
</dbReference>
<sequence>MRNLIFLFFIVLAISVTSCRKDFSTIPSFGQLEFSRDTVYLDTVFTNIGSATYNLKVYNRSNKDITIPTIGLERGNSSNYRLNVDGIPGKTFDNIDILARDSIFIFVETTVDVTSVPDPLYTDRILFDNGTNQQDVDLVTLVQDATFIFPGRDPISMEIDQLTLDGEPTAIQGRFLEDSELIFTNARPYVVYGYAAVPANKTLVIDAGARIHFHDNSGLIIDRDASLKVNGTLNEKVVFEGDRLEHVFSNVPGQWGTIWMREGSKENEIHHAEIKNAIIGVLVDATTSSTPTLTLKNTQVYNHSNFGILGRGTSILGENVVVGSAGEASFAGTVGGSYDFTHSTFANYWNNGIRALPAVLVNNFFTFTNDQGQEVIEPRDLTQANFINCIIDGNNNVEFIPDRVDGATFNFNVSNSMIKFNDINGSFTGVAELDFTDTNLYQNITLNGFADFRNTSANDFIIGQASDAIGLGDPTAAAQVPMDILGVIRTLNPDLGAYQHISF</sequence>
<keyword evidence="2" id="KW-1185">Reference proteome</keyword>
<organism evidence="1 2">
    <name type="scientific">Pseudotenacibaculum haliotis</name>
    <dbReference type="NCBI Taxonomy" id="1862138"/>
    <lineage>
        <taxon>Bacteria</taxon>
        <taxon>Pseudomonadati</taxon>
        <taxon>Bacteroidota</taxon>
        <taxon>Flavobacteriia</taxon>
        <taxon>Flavobacteriales</taxon>
        <taxon>Flavobacteriaceae</taxon>
        <taxon>Pseudotenacibaculum</taxon>
    </lineage>
</organism>
<evidence type="ECO:0000313" key="2">
    <source>
        <dbReference type="Proteomes" id="UP001597508"/>
    </source>
</evidence>
<comment type="caution">
    <text evidence="1">The sequence shown here is derived from an EMBL/GenBank/DDBJ whole genome shotgun (WGS) entry which is preliminary data.</text>
</comment>